<gene>
    <name evidence="2" type="primary">flp</name>
    <name evidence="2" type="ORF">ERS008472_00328</name>
</gene>
<name>A0A0T9NEM2_9GAMM</name>
<evidence type="ECO:0000256" key="1">
    <source>
        <dbReference type="SAM" id="Phobius"/>
    </source>
</evidence>
<evidence type="ECO:0000313" key="2">
    <source>
        <dbReference type="EMBL" id="CNH02889.1"/>
    </source>
</evidence>
<keyword evidence="1" id="KW-0812">Transmembrane</keyword>
<keyword evidence="3" id="KW-1185">Reference proteome</keyword>
<dbReference type="RefSeq" id="WP_050112304.1">
    <property type="nucleotide sequence ID" value="NZ_CABHXQ010000029.1"/>
</dbReference>
<dbReference type="AlphaFoldDB" id="A0A0T9NEM2"/>
<keyword evidence="1" id="KW-1133">Transmembrane helix</keyword>
<dbReference type="Proteomes" id="UP000041882">
    <property type="component" value="Unassembled WGS sequence"/>
</dbReference>
<accession>A0A0T9NEM2</accession>
<reference evidence="3" key="1">
    <citation type="submission" date="2015-03" db="EMBL/GenBank/DDBJ databases">
        <authorList>
            <consortium name="Pathogen Informatics"/>
            <person name="Murphy D."/>
        </authorList>
    </citation>
    <scope>NUCLEOTIDE SEQUENCE [LARGE SCALE GENOMIC DNA]</scope>
    <source>
        <strain evidence="3">IP6945</strain>
    </source>
</reference>
<dbReference type="EMBL" id="CQAW01000001">
    <property type="protein sequence ID" value="CNH02889.1"/>
    <property type="molecule type" value="Genomic_DNA"/>
</dbReference>
<sequence>MMNLITKGYVTAQVNAQEFMKDNRGSIIEYVMIIALAGILITAAKGPLTTLVTDLVASAKDTVTAAAPGNDG</sequence>
<feature type="transmembrane region" description="Helical" evidence="1">
    <location>
        <begin position="27"/>
        <end position="44"/>
    </location>
</feature>
<organism evidence="2 3">
    <name type="scientific">Yersinia thracica</name>
    <dbReference type="NCBI Taxonomy" id="2890319"/>
    <lineage>
        <taxon>Bacteria</taxon>
        <taxon>Pseudomonadati</taxon>
        <taxon>Pseudomonadota</taxon>
        <taxon>Gammaproteobacteria</taxon>
        <taxon>Enterobacterales</taxon>
        <taxon>Yersiniaceae</taxon>
        <taxon>Yersinia</taxon>
    </lineage>
</organism>
<protein>
    <submittedName>
        <fullName evidence="2">Pilin protein, major subunit</fullName>
    </submittedName>
</protein>
<proteinExistence type="predicted"/>
<evidence type="ECO:0000313" key="3">
    <source>
        <dbReference type="Proteomes" id="UP000041882"/>
    </source>
</evidence>
<keyword evidence="1" id="KW-0472">Membrane</keyword>